<evidence type="ECO:0000313" key="2">
    <source>
        <dbReference type="Proteomes" id="UP000054279"/>
    </source>
</evidence>
<name>A0A0C9VAE0_SPHS4</name>
<evidence type="ECO:0000313" key="1">
    <source>
        <dbReference type="EMBL" id="KIJ34311.1"/>
    </source>
</evidence>
<dbReference type="HOGENOM" id="CLU_1908017_0_0_1"/>
<reference evidence="1 2" key="1">
    <citation type="submission" date="2014-06" db="EMBL/GenBank/DDBJ databases">
        <title>Evolutionary Origins and Diversification of the Mycorrhizal Mutualists.</title>
        <authorList>
            <consortium name="DOE Joint Genome Institute"/>
            <consortium name="Mycorrhizal Genomics Consortium"/>
            <person name="Kohler A."/>
            <person name="Kuo A."/>
            <person name="Nagy L.G."/>
            <person name="Floudas D."/>
            <person name="Copeland A."/>
            <person name="Barry K.W."/>
            <person name="Cichocki N."/>
            <person name="Veneault-Fourrey C."/>
            <person name="LaButti K."/>
            <person name="Lindquist E.A."/>
            <person name="Lipzen A."/>
            <person name="Lundell T."/>
            <person name="Morin E."/>
            <person name="Murat C."/>
            <person name="Riley R."/>
            <person name="Ohm R."/>
            <person name="Sun H."/>
            <person name="Tunlid A."/>
            <person name="Henrissat B."/>
            <person name="Grigoriev I.V."/>
            <person name="Hibbett D.S."/>
            <person name="Martin F."/>
        </authorList>
    </citation>
    <scope>NUCLEOTIDE SEQUENCE [LARGE SCALE GENOMIC DNA]</scope>
    <source>
        <strain evidence="1 2">SS14</strain>
    </source>
</reference>
<protein>
    <submittedName>
        <fullName evidence="1">Uncharacterized protein</fullName>
    </submittedName>
</protein>
<keyword evidence="2" id="KW-1185">Reference proteome</keyword>
<organism evidence="1 2">
    <name type="scientific">Sphaerobolus stellatus (strain SS14)</name>
    <dbReference type="NCBI Taxonomy" id="990650"/>
    <lineage>
        <taxon>Eukaryota</taxon>
        <taxon>Fungi</taxon>
        <taxon>Dikarya</taxon>
        <taxon>Basidiomycota</taxon>
        <taxon>Agaricomycotina</taxon>
        <taxon>Agaricomycetes</taxon>
        <taxon>Phallomycetidae</taxon>
        <taxon>Geastrales</taxon>
        <taxon>Sphaerobolaceae</taxon>
        <taxon>Sphaerobolus</taxon>
    </lineage>
</organism>
<dbReference type="Proteomes" id="UP000054279">
    <property type="component" value="Unassembled WGS sequence"/>
</dbReference>
<accession>A0A0C9VAE0</accession>
<gene>
    <name evidence="1" type="ORF">M422DRAFT_263624</name>
</gene>
<proteinExistence type="predicted"/>
<dbReference type="EMBL" id="KN837201">
    <property type="protein sequence ID" value="KIJ34311.1"/>
    <property type="molecule type" value="Genomic_DNA"/>
</dbReference>
<sequence>MYSEAKFRDAWKLKQPEDPSILKAALAKPSDPSTSQEYFKEWLNALLRMSQCVARMMIPTSPHNGVMEAVLKHTSFPSEVSLFTKRVALEVLGNLIRLSAKKAKLARSYADHVQLCKDVFIQCLQSDIATQRV</sequence>
<dbReference type="AlphaFoldDB" id="A0A0C9VAE0"/>